<sequence>MEESRCQGPDSLRNFTASRNQSGNETLREGLRTVRPKAELSPTTASESVKGNTVRCTEYRREWEQHKNSTDMHNGGQSANKV</sequence>
<dbReference type="AlphaFoldDB" id="A0A444U9H3"/>
<name>A0A444U9H3_ACIRT</name>
<feature type="compositionally biased region" description="Polar residues" evidence="1">
    <location>
        <begin position="41"/>
        <end position="54"/>
    </location>
</feature>
<feature type="region of interest" description="Disordered" evidence="1">
    <location>
        <begin position="63"/>
        <end position="82"/>
    </location>
</feature>
<organism evidence="2 3">
    <name type="scientific">Acipenser ruthenus</name>
    <name type="common">Sterlet sturgeon</name>
    <dbReference type="NCBI Taxonomy" id="7906"/>
    <lineage>
        <taxon>Eukaryota</taxon>
        <taxon>Metazoa</taxon>
        <taxon>Chordata</taxon>
        <taxon>Craniata</taxon>
        <taxon>Vertebrata</taxon>
        <taxon>Euteleostomi</taxon>
        <taxon>Actinopterygii</taxon>
        <taxon>Chondrostei</taxon>
        <taxon>Acipenseriformes</taxon>
        <taxon>Acipenseridae</taxon>
        <taxon>Acipenser</taxon>
    </lineage>
</organism>
<dbReference type="EMBL" id="SCEB01215007">
    <property type="protein sequence ID" value="RXM31820.1"/>
    <property type="molecule type" value="Genomic_DNA"/>
</dbReference>
<comment type="caution">
    <text evidence="2">The sequence shown here is derived from an EMBL/GenBank/DDBJ whole genome shotgun (WGS) entry which is preliminary data.</text>
</comment>
<gene>
    <name evidence="2" type="ORF">EOD39_6653</name>
</gene>
<protein>
    <submittedName>
        <fullName evidence="2">Uncharacterized protein</fullName>
    </submittedName>
</protein>
<evidence type="ECO:0000313" key="2">
    <source>
        <dbReference type="EMBL" id="RXM31820.1"/>
    </source>
</evidence>
<feature type="compositionally biased region" description="Basic and acidic residues" evidence="1">
    <location>
        <begin position="26"/>
        <end position="38"/>
    </location>
</feature>
<dbReference type="Proteomes" id="UP000289886">
    <property type="component" value="Unassembled WGS sequence"/>
</dbReference>
<proteinExistence type="predicted"/>
<feature type="region of interest" description="Disordered" evidence="1">
    <location>
        <begin position="1"/>
        <end position="54"/>
    </location>
</feature>
<evidence type="ECO:0000256" key="1">
    <source>
        <dbReference type="SAM" id="MobiDB-lite"/>
    </source>
</evidence>
<accession>A0A444U9H3</accession>
<feature type="compositionally biased region" description="Polar residues" evidence="1">
    <location>
        <begin position="13"/>
        <end position="25"/>
    </location>
</feature>
<keyword evidence="3" id="KW-1185">Reference proteome</keyword>
<feature type="compositionally biased region" description="Polar residues" evidence="1">
    <location>
        <begin position="71"/>
        <end position="82"/>
    </location>
</feature>
<reference evidence="2 3" key="1">
    <citation type="submission" date="2019-01" db="EMBL/GenBank/DDBJ databases">
        <title>Draft Genome and Complete Hox-Cluster Characterization of the Sterlet Sturgeon (Acipenser ruthenus).</title>
        <authorList>
            <person name="Wei Q."/>
        </authorList>
    </citation>
    <scope>NUCLEOTIDE SEQUENCE [LARGE SCALE GENOMIC DNA]</scope>
    <source>
        <strain evidence="2">WHYD16114868_AA</strain>
        <tissue evidence="2">Blood</tissue>
    </source>
</reference>
<evidence type="ECO:0000313" key="3">
    <source>
        <dbReference type="Proteomes" id="UP000289886"/>
    </source>
</evidence>